<dbReference type="EMBL" id="PCTA01000033">
    <property type="protein sequence ID" value="PIP61210.1"/>
    <property type="molecule type" value="Genomic_DNA"/>
</dbReference>
<dbReference type="Proteomes" id="UP000231246">
    <property type="component" value="Unassembled WGS sequence"/>
</dbReference>
<dbReference type="Gene3D" id="2.10.260.10">
    <property type="match status" value="1"/>
</dbReference>
<accession>A0A2H0BVY8</accession>
<comment type="caution">
    <text evidence="3">The sequence shown here is derived from an EMBL/GenBank/DDBJ whole genome shotgun (WGS) entry which is preliminary data.</text>
</comment>
<dbReference type="AlphaFoldDB" id="A0A2H0BVY8"/>
<evidence type="ECO:0000313" key="3">
    <source>
        <dbReference type="EMBL" id="PIP61210.1"/>
    </source>
</evidence>
<name>A0A2H0BVY8_9BACT</name>
<evidence type="ECO:0000259" key="2">
    <source>
        <dbReference type="PROSITE" id="PS51740"/>
    </source>
</evidence>
<feature type="domain" description="SpoVT-AbrB" evidence="2">
    <location>
        <begin position="3"/>
        <end position="50"/>
    </location>
</feature>
<keyword evidence="1" id="KW-0238">DNA-binding</keyword>
<dbReference type="GO" id="GO:0003677">
    <property type="term" value="F:DNA binding"/>
    <property type="evidence" value="ECO:0007669"/>
    <property type="project" value="UniProtKB-UniRule"/>
</dbReference>
<dbReference type="InterPro" id="IPR037914">
    <property type="entry name" value="SpoVT-AbrB_sf"/>
</dbReference>
<dbReference type="SUPFAM" id="SSF89447">
    <property type="entry name" value="AbrB/MazE/MraZ-like"/>
    <property type="match status" value="1"/>
</dbReference>
<sequence length="74" mass="8690">MRQKIIRVGNSAAVTIPKEHLKELGWKIGDRVISTFETKNKLLIVTKVNEKLEQWLKKIVKKNRKMLTELAKYD</sequence>
<dbReference type="Pfam" id="PF04014">
    <property type="entry name" value="MazE_antitoxin"/>
    <property type="match status" value="1"/>
</dbReference>
<dbReference type="InterPro" id="IPR007159">
    <property type="entry name" value="SpoVT-AbrB_dom"/>
</dbReference>
<proteinExistence type="predicted"/>
<dbReference type="PROSITE" id="PS51740">
    <property type="entry name" value="SPOVT_ABRB"/>
    <property type="match status" value="1"/>
</dbReference>
<evidence type="ECO:0000313" key="4">
    <source>
        <dbReference type="Proteomes" id="UP000231246"/>
    </source>
</evidence>
<gene>
    <name evidence="3" type="ORF">COW99_05485</name>
</gene>
<dbReference type="SMART" id="SM00966">
    <property type="entry name" value="SpoVT_AbrB"/>
    <property type="match status" value="1"/>
</dbReference>
<evidence type="ECO:0000256" key="1">
    <source>
        <dbReference type="PROSITE-ProRule" id="PRU01076"/>
    </source>
</evidence>
<organism evidence="3 4">
    <name type="scientific">Candidatus Roizmanbacteria bacterium CG22_combo_CG10-13_8_21_14_all_38_20</name>
    <dbReference type="NCBI Taxonomy" id="1974862"/>
    <lineage>
        <taxon>Bacteria</taxon>
        <taxon>Candidatus Roizmaniibacteriota</taxon>
    </lineage>
</organism>
<protein>
    <recommendedName>
        <fullName evidence="2">SpoVT-AbrB domain-containing protein</fullName>
    </recommendedName>
</protein>
<reference evidence="3 4" key="1">
    <citation type="submission" date="2017-09" db="EMBL/GenBank/DDBJ databases">
        <title>Depth-based differentiation of microbial function through sediment-hosted aquifers and enrichment of novel symbionts in the deep terrestrial subsurface.</title>
        <authorList>
            <person name="Probst A.J."/>
            <person name="Ladd B."/>
            <person name="Jarett J.K."/>
            <person name="Geller-Mcgrath D.E."/>
            <person name="Sieber C.M."/>
            <person name="Emerson J.B."/>
            <person name="Anantharaman K."/>
            <person name="Thomas B.C."/>
            <person name="Malmstrom R."/>
            <person name="Stieglmeier M."/>
            <person name="Klingl A."/>
            <person name="Woyke T."/>
            <person name="Ryan C.M."/>
            <person name="Banfield J.F."/>
        </authorList>
    </citation>
    <scope>NUCLEOTIDE SEQUENCE [LARGE SCALE GENOMIC DNA]</scope>
    <source>
        <strain evidence="3">CG22_combo_CG10-13_8_21_14_all_38_20</strain>
    </source>
</reference>